<dbReference type="Proteomes" id="UP000431401">
    <property type="component" value="Unassembled WGS sequence"/>
</dbReference>
<dbReference type="Gene3D" id="3.40.50.10490">
    <property type="entry name" value="Glucose-6-phosphate isomerase like protein, domain 1"/>
    <property type="match status" value="2"/>
</dbReference>
<comment type="caution">
    <text evidence="1">The sequence shown here is derived from an EMBL/GenBank/DDBJ whole genome shotgun (WGS) entry which is preliminary data.</text>
</comment>
<accession>A0A7K0DWZ1</accession>
<organism evidence="1 2">
    <name type="scientific">Nocardia aurantia</name>
    <dbReference type="NCBI Taxonomy" id="2585199"/>
    <lineage>
        <taxon>Bacteria</taxon>
        <taxon>Bacillati</taxon>
        <taxon>Actinomycetota</taxon>
        <taxon>Actinomycetes</taxon>
        <taxon>Mycobacteriales</taxon>
        <taxon>Nocardiaceae</taxon>
        <taxon>Nocardia</taxon>
    </lineage>
</organism>
<reference evidence="1 2" key="1">
    <citation type="submission" date="2019-10" db="EMBL/GenBank/DDBJ databases">
        <title>Nocardia macrotermitis sp. nov. and Nocardia aurantia sp. nov., isolated from the gut of fungus growing-termite Macrotermes natalensis.</title>
        <authorList>
            <person name="Benndorf R."/>
            <person name="Schwitalla J."/>
            <person name="Martin K."/>
            <person name="De Beer W."/>
            <person name="Kaster A.-K."/>
            <person name="Vollmers J."/>
            <person name="Poulsen M."/>
            <person name="Beemelmanns C."/>
        </authorList>
    </citation>
    <scope>NUCLEOTIDE SEQUENCE [LARGE SCALE GENOMIC DNA]</scope>
    <source>
        <strain evidence="1 2">RB56</strain>
    </source>
</reference>
<keyword evidence="2" id="KW-1185">Reference proteome</keyword>
<evidence type="ECO:0008006" key="3">
    <source>
        <dbReference type="Google" id="ProtNLM"/>
    </source>
</evidence>
<dbReference type="EMBL" id="WEGI01000013">
    <property type="protein sequence ID" value="MQY30108.1"/>
    <property type="molecule type" value="Genomic_DNA"/>
</dbReference>
<name>A0A7K0DWZ1_9NOCA</name>
<dbReference type="InterPro" id="IPR046348">
    <property type="entry name" value="SIS_dom_sf"/>
</dbReference>
<dbReference type="GO" id="GO:1901135">
    <property type="term" value="P:carbohydrate derivative metabolic process"/>
    <property type="evidence" value="ECO:0007669"/>
    <property type="project" value="InterPro"/>
</dbReference>
<evidence type="ECO:0000313" key="2">
    <source>
        <dbReference type="Proteomes" id="UP000431401"/>
    </source>
</evidence>
<dbReference type="GO" id="GO:0097367">
    <property type="term" value="F:carbohydrate derivative binding"/>
    <property type="evidence" value="ECO:0007669"/>
    <property type="project" value="InterPro"/>
</dbReference>
<protein>
    <recommendedName>
        <fullName evidence="3">Sugar isomerase</fullName>
    </recommendedName>
</protein>
<proteinExistence type="predicted"/>
<gene>
    <name evidence="1" type="ORF">NRB56_57060</name>
</gene>
<dbReference type="AlphaFoldDB" id="A0A7K0DWZ1"/>
<dbReference type="SUPFAM" id="SSF53697">
    <property type="entry name" value="SIS domain"/>
    <property type="match status" value="1"/>
</dbReference>
<dbReference type="PANTHER" id="PTHR10937">
    <property type="entry name" value="GLUCOSAMINE--FRUCTOSE-6-PHOSPHATE AMINOTRANSFERASE, ISOMERIZING"/>
    <property type="match status" value="1"/>
</dbReference>
<evidence type="ECO:0000313" key="1">
    <source>
        <dbReference type="EMBL" id="MQY30108.1"/>
    </source>
</evidence>
<sequence>MIECDCFACKFDMNDHRADPGDVSTSADRDPAPHLATEVATQPGDWARAAAIAAEHRALLPAIGERLAVIGCGTSLFMSRAIAARRESAGLGPTDAWPAGEVRRHDYDRYLVICRSGTTTEVIRALRALPAGVPRTVICSSPGTPVLELADPILIDEVDERSVVQTRFATTTLAILRWHLGEDLTPVIDQARAVLAEDPAVALAEVRRAEQISFVGMGFAAALAEEAGLKLRESCRSWTEGYLATEYRHGPISIAGPGRAVWALGPVPPGLADDIAATGAHFEHRDIDPMADLVRVHRLCLLRAADLGLDPDHPRGLSRSVILG</sequence>